<evidence type="ECO:0000313" key="2">
    <source>
        <dbReference type="Proteomes" id="UP000186744"/>
    </source>
</evidence>
<dbReference type="Gene3D" id="1.10.8.340">
    <property type="entry name" value="PG0816-like"/>
    <property type="match status" value="1"/>
</dbReference>
<dbReference type="SUPFAM" id="SSF140753">
    <property type="entry name" value="PG0816-like"/>
    <property type="match status" value="1"/>
</dbReference>
<dbReference type="STRING" id="373668.SAMN05421786_101489"/>
<dbReference type="Pfam" id="PF08989">
    <property type="entry name" value="DUF1896"/>
    <property type="match status" value="1"/>
</dbReference>
<keyword evidence="2" id="KW-1185">Reference proteome</keyword>
<organism evidence="1 2">
    <name type="scientific">Chryseobacterium ureilyticum</name>
    <dbReference type="NCBI Taxonomy" id="373668"/>
    <lineage>
        <taxon>Bacteria</taxon>
        <taxon>Pseudomonadati</taxon>
        <taxon>Bacteroidota</taxon>
        <taxon>Flavobacteriia</taxon>
        <taxon>Flavobacteriales</taxon>
        <taxon>Weeksellaceae</taxon>
        <taxon>Chryseobacterium group</taxon>
        <taxon>Chryseobacterium</taxon>
    </lineage>
</organism>
<name>A0A1N7KHS2_9FLAO</name>
<dbReference type="RefSeq" id="WP_076549626.1">
    <property type="nucleotide sequence ID" value="NZ_FTOL01000001.1"/>
</dbReference>
<protein>
    <recommendedName>
        <fullName evidence="3">DUF1896 domain-containing protein</fullName>
    </recommendedName>
</protein>
<reference evidence="2" key="1">
    <citation type="submission" date="2017-01" db="EMBL/GenBank/DDBJ databases">
        <authorList>
            <person name="Varghese N."/>
            <person name="Submissions S."/>
        </authorList>
    </citation>
    <scope>NUCLEOTIDE SEQUENCE [LARGE SCALE GENOMIC DNA]</scope>
    <source>
        <strain evidence="2">DSM 18017</strain>
    </source>
</reference>
<sequence length="145" mass="17259">MKKEQKDFSYYQLKLQEHIEASFPERLDDPKFISQRARWAANAYDGAFRSGNHVTKCDEIADYILYEGLHFSKFTTLFEVLTYEFSDLLFDFEFRDFALKILPTCEEVFAKYDLTDDFAYSNDYDLLYTEMTGFIAIWIEQHGIQ</sequence>
<evidence type="ECO:0008006" key="3">
    <source>
        <dbReference type="Google" id="ProtNLM"/>
    </source>
</evidence>
<dbReference type="InterPro" id="IPR015082">
    <property type="entry name" value="DUF1896"/>
</dbReference>
<proteinExistence type="predicted"/>
<dbReference type="EMBL" id="FTOL01000001">
    <property type="protein sequence ID" value="SIS61097.1"/>
    <property type="molecule type" value="Genomic_DNA"/>
</dbReference>
<evidence type="ECO:0000313" key="1">
    <source>
        <dbReference type="EMBL" id="SIS61097.1"/>
    </source>
</evidence>
<dbReference type="Gene3D" id="1.10.8.330">
    <property type="entry name" value="PG0816-like"/>
    <property type="match status" value="1"/>
</dbReference>
<dbReference type="Proteomes" id="UP000186744">
    <property type="component" value="Unassembled WGS sequence"/>
</dbReference>
<dbReference type="OrthoDB" id="1079392at2"/>
<dbReference type="InterPro" id="IPR036297">
    <property type="entry name" value="PG0816-like_sf"/>
</dbReference>
<dbReference type="AlphaFoldDB" id="A0A1N7KHS2"/>
<gene>
    <name evidence="1" type="ORF">SAMN05421786_101489</name>
</gene>
<accession>A0A1N7KHS2</accession>